<dbReference type="InterPro" id="IPR010736">
    <property type="entry name" value="SHIPPO-rpt"/>
</dbReference>
<dbReference type="GeneID" id="94834657"/>
<dbReference type="AlphaFoldDB" id="A0A1J4KLR7"/>
<reference evidence="2" key="1">
    <citation type="submission" date="2016-10" db="EMBL/GenBank/DDBJ databases">
        <authorList>
            <person name="Benchimol M."/>
            <person name="Almeida L.G."/>
            <person name="Vasconcelos A.T."/>
            <person name="Perreira-Neves A."/>
            <person name="Rosa I.A."/>
            <person name="Tasca T."/>
            <person name="Bogo M.R."/>
            <person name="de Souza W."/>
        </authorList>
    </citation>
    <scope>NUCLEOTIDE SEQUENCE [LARGE SCALE GENOMIC DNA]</scope>
    <source>
        <strain evidence="2">K</strain>
    </source>
</reference>
<evidence type="ECO:0000256" key="1">
    <source>
        <dbReference type="SAM" id="MobiDB-lite"/>
    </source>
</evidence>
<accession>A0A1J4KLR7</accession>
<evidence type="ECO:0000313" key="2">
    <source>
        <dbReference type="EMBL" id="OHT12255.1"/>
    </source>
</evidence>
<protein>
    <submittedName>
        <fullName evidence="2">Uncharacterized protein</fullName>
    </submittedName>
</protein>
<comment type="caution">
    <text evidence="2">The sequence shown here is derived from an EMBL/GenBank/DDBJ whole genome shotgun (WGS) entry which is preliminary data.</text>
</comment>
<dbReference type="RefSeq" id="XP_068365391.1">
    <property type="nucleotide sequence ID" value="XM_068499953.1"/>
</dbReference>
<feature type="compositionally biased region" description="Polar residues" evidence="1">
    <location>
        <begin position="173"/>
        <end position="184"/>
    </location>
</feature>
<dbReference type="VEuPathDB" id="TrichDB:TRFO_18065"/>
<evidence type="ECO:0000313" key="3">
    <source>
        <dbReference type="Proteomes" id="UP000179807"/>
    </source>
</evidence>
<feature type="region of interest" description="Disordered" evidence="1">
    <location>
        <begin position="159"/>
        <end position="184"/>
    </location>
</feature>
<dbReference type="EMBL" id="MLAK01000568">
    <property type="protein sequence ID" value="OHT12255.1"/>
    <property type="molecule type" value="Genomic_DNA"/>
</dbReference>
<dbReference type="Pfam" id="PF07004">
    <property type="entry name" value="SHIPPO-rpt"/>
    <property type="match status" value="2"/>
</dbReference>
<organism evidence="2 3">
    <name type="scientific">Tritrichomonas foetus</name>
    <dbReference type="NCBI Taxonomy" id="1144522"/>
    <lineage>
        <taxon>Eukaryota</taxon>
        <taxon>Metamonada</taxon>
        <taxon>Parabasalia</taxon>
        <taxon>Tritrichomonadida</taxon>
        <taxon>Tritrichomonadidae</taxon>
        <taxon>Tritrichomonas</taxon>
    </lineage>
</organism>
<proteinExistence type="predicted"/>
<name>A0A1J4KLR7_9EUKA</name>
<gene>
    <name evidence="2" type="ORF">TRFO_18065</name>
</gene>
<sequence length="280" mass="31799">MTDDTFMTRSQTGFAKPRKIVSRNQKNSAIVARSSLGTRKYHFITRDPNRFGSLSPTWTIPSSRQDPRPVVPTPGPGAYEVPPSDHRLAPSFTIKERPSIDYTTVTSNIEYVNKREFPDIRKTTIGTKHPIRYGDPNIKAEPVAIPNFDGKWKSYKISERYLPPPPDQIPSPSRYNPNDPSLPTPISYSLPHSEERDVNAVPKEMLDIPGPGSYDVVKPVINYTGWAQRLIPKNKRYKPPEKANAEKPWIVKKEETGEKNYIEFETLEPPEATNKEDVSK</sequence>
<dbReference type="Proteomes" id="UP000179807">
    <property type="component" value="Unassembled WGS sequence"/>
</dbReference>
<keyword evidence="3" id="KW-1185">Reference proteome</keyword>